<name>A0A3A3YUK7_9ACTN</name>
<dbReference type="InterPro" id="IPR029055">
    <property type="entry name" value="Ntn_hydrolases_N"/>
</dbReference>
<protein>
    <submittedName>
        <fullName evidence="5">Gamma-glutamyltransferase</fullName>
    </submittedName>
</protein>
<dbReference type="SUPFAM" id="SSF56235">
    <property type="entry name" value="N-terminal nucleophile aminohydrolases (Ntn hydrolases)"/>
    <property type="match status" value="1"/>
</dbReference>
<dbReference type="GO" id="GO:0016787">
    <property type="term" value="F:hydrolase activity"/>
    <property type="evidence" value="ECO:0007669"/>
    <property type="project" value="UniProtKB-KW"/>
</dbReference>
<accession>A0A3A3YUK7</accession>
<dbReference type="InterPro" id="IPR043137">
    <property type="entry name" value="GGT_ssub_C"/>
</dbReference>
<reference evidence="5 6" key="1">
    <citation type="submission" date="2018-09" db="EMBL/GenBank/DDBJ databases">
        <title>YIM 75000 draft genome.</title>
        <authorList>
            <person name="Tang S."/>
            <person name="Feng Y."/>
        </authorList>
    </citation>
    <scope>NUCLEOTIDE SEQUENCE [LARGE SCALE GENOMIC DNA]</scope>
    <source>
        <strain evidence="5 6">YIM 75000</strain>
    </source>
</reference>
<dbReference type="EMBL" id="QZEZ01000012">
    <property type="protein sequence ID" value="RJK92756.1"/>
    <property type="molecule type" value="Genomic_DNA"/>
</dbReference>
<dbReference type="PANTHER" id="PTHR43199">
    <property type="entry name" value="GLUTATHIONE HYDROLASE"/>
    <property type="match status" value="1"/>
</dbReference>
<keyword evidence="3" id="KW-0378">Hydrolase</keyword>
<dbReference type="OrthoDB" id="9781342at2"/>
<keyword evidence="4" id="KW-0865">Zymogen</keyword>
<evidence type="ECO:0000256" key="4">
    <source>
        <dbReference type="ARBA" id="ARBA00023145"/>
    </source>
</evidence>
<dbReference type="PANTHER" id="PTHR43199:SF1">
    <property type="entry name" value="GLUTATHIONE HYDROLASE PROENZYME"/>
    <property type="match status" value="1"/>
</dbReference>
<evidence type="ECO:0000256" key="2">
    <source>
        <dbReference type="ARBA" id="ARBA00022679"/>
    </source>
</evidence>
<keyword evidence="6" id="KW-1185">Reference proteome</keyword>
<dbReference type="Pfam" id="PF01019">
    <property type="entry name" value="G_glu_transpept"/>
    <property type="match status" value="2"/>
</dbReference>
<dbReference type="Gene3D" id="3.60.20.40">
    <property type="match status" value="1"/>
</dbReference>
<evidence type="ECO:0000256" key="3">
    <source>
        <dbReference type="ARBA" id="ARBA00022801"/>
    </source>
</evidence>
<dbReference type="PRINTS" id="PR01210">
    <property type="entry name" value="GGTRANSPTASE"/>
</dbReference>
<dbReference type="RefSeq" id="WP_119951891.1">
    <property type="nucleotide sequence ID" value="NZ_QZEZ01000012.1"/>
</dbReference>
<dbReference type="GO" id="GO:0016740">
    <property type="term" value="F:transferase activity"/>
    <property type="evidence" value="ECO:0007669"/>
    <property type="project" value="UniProtKB-KW"/>
</dbReference>
<evidence type="ECO:0000313" key="6">
    <source>
        <dbReference type="Proteomes" id="UP000265614"/>
    </source>
</evidence>
<keyword evidence="2 5" id="KW-0808">Transferase</keyword>
<gene>
    <name evidence="5" type="ORF">D5H78_17950</name>
</gene>
<dbReference type="AlphaFoldDB" id="A0A3A3YUK7"/>
<evidence type="ECO:0000256" key="1">
    <source>
        <dbReference type="ARBA" id="ARBA00009381"/>
    </source>
</evidence>
<sequence>MGTGAAVAASDALAAAAGARLAAQGGNAVDAALAAVLVAMVCEPGICALAGGAFVTVAPADGPSVTVDGNVEMPGRGKPAEAFGRGAFDVTTAYGGGLTTTIGHGSVATPGALAALGEAHRRYGRAPWREVVAPVLEAVEEGFPLGGASAYYLGFVREPVFGWHPDSRRALHHADGSPVVEGERLRIAHLADSLHQVSEEGPGTLYTGGLAELVAADMAAHDGLLGAADLAAYEPAVSPTLDVRVGDWDVATNPPPAIGGVSLAAMLALLDGRPRGDWTPQDRLRLAAVQEAVLTHRVRHLDAAEDRTAAALALLDLLPGGVEAVRGSGSTVHVSVVDAEGGACAVTASAGYGSGVMTPGTGLWLNNCLGEPELNRRGFHGWSPGQRLPSNMAPTVARHPDGSVLAIGSPGADRITTALTQAVAGFMGGLPLDTAIALPRLHVQPGPDGTVLHVERDLDLPEAAGLTARVRVHDPRSMFFGGVQAALRRGDGSLQAAADPRRDAAVAVVEP</sequence>
<comment type="caution">
    <text evidence="5">The sequence shown here is derived from an EMBL/GenBank/DDBJ whole genome shotgun (WGS) entry which is preliminary data.</text>
</comment>
<evidence type="ECO:0000313" key="5">
    <source>
        <dbReference type="EMBL" id="RJK92756.1"/>
    </source>
</evidence>
<comment type="similarity">
    <text evidence="1">Belongs to the gamma-glutamyltransferase family.</text>
</comment>
<dbReference type="Proteomes" id="UP000265614">
    <property type="component" value="Unassembled WGS sequence"/>
</dbReference>
<proteinExistence type="inferred from homology"/>
<organism evidence="5 6">
    <name type="scientific">Vallicoccus soli</name>
    <dbReference type="NCBI Taxonomy" id="2339232"/>
    <lineage>
        <taxon>Bacteria</taxon>
        <taxon>Bacillati</taxon>
        <taxon>Actinomycetota</taxon>
        <taxon>Actinomycetes</taxon>
        <taxon>Motilibacterales</taxon>
        <taxon>Vallicoccaceae</taxon>
        <taxon>Vallicoccus</taxon>
    </lineage>
</organism>
<dbReference type="InterPro" id="IPR051792">
    <property type="entry name" value="GGT_bact"/>
</dbReference>